<sequence length="34" mass="4004">SFFGPDGRHDCDYIYYYNNIRDNVAKRIAAYKTG</sequence>
<proteinExistence type="predicted"/>
<reference evidence="2" key="1">
    <citation type="submission" date="2016-10" db="EMBL/GenBank/DDBJ databases">
        <authorList>
            <person name="Varghese N."/>
            <person name="Submissions S."/>
        </authorList>
    </citation>
    <scope>NUCLEOTIDE SEQUENCE [LARGE SCALE GENOMIC DNA]</scope>
    <source>
        <strain evidence="2">DSM 11005</strain>
    </source>
</reference>
<accession>A0A1G6KXP3</accession>
<organism evidence="1 2">
    <name type="scientific">Succiniclasticum ruminis</name>
    <dbReference type="NCBI Taxonomy" id="40841"/>
    <lineage>
        <taxon>Bacteria</taxon>
        <taxon>Bacillati</taxon>
        <taxon>Bacillota</taxon>
        <taxon>Negativicutes</taxon>
        <taxon>Acidaminococcales</taxon>
        <taxon>Acidaminococcaceae</taxon>
        <taxon>Succiniclasticum</taxon>
    </lineage>
</organism>
<keyword evidence="2" id="KW-1185">Reference proteome</keyword>
<evidence type="ECO:0000313" key="2">
    <source>
        <dbReference type="Proteomes" id="UP000198943"/>
    </source>
</evidence>
<evidence type="ECO:0000313" key="1">
    <source>
        <dbReference type="EMBL" id="SDC35744.1"/>
    </source>
</evidence>
<protein>
    <submittedName>
        <fullName evidence="1">Uncharacterized protein</fullName>
    </submittedName>
</protein>
<dbReference type="EMBL" id="FMYW01000005">
    <property type="protein sequence ID" value="SDC35744.1"/>
    <property type="molecule type" value="Genomic_DNA"/>
</dbReference>
<gene>
    <name evidence="1" type="ORF">SAMN04487864_105160</name>
</gene>
<dbReference type="AlphaFoldDB" id="A0A1G6KXP3"/>
<name>A0A1G6KXP3_9FIRM</name>
<feature type="non-terminal residue" evidence="1">
    <location>
        <position position="1"/>
    </location>
</feature>
<dbReference type="Proteomes" id="UP000198943">
    <property type="component" value="Unassembled WGS sequence"/>
</dbReference>